<gene>
    <name evidence="2" type="ORF">T260_12810</name>
</gene>
<feature type="transmembrane region" description="Helical" evidence="1">
    <location>
        <begin position="65"/>
        <end position="83"/>
    </location>
</feature>
<proteinExistence type="predicted"/>
<sequence length="192" mass="21167">MSGKRYAVGGALLMAALALPPVLRWMESSMIGVMLGQVPLLVVAGWLFGFALPRRFAQLLSRWNENGLPGLLVAISVLSFWILPRSVDASLNEPLMRLAKWMMLPLLTGMPLSLSWKRLHPIARGVVHANVISMLVVMGWLYLAVPARVCNSYLLSQQNALGRMMIALSLVLAAFWSLRLFVAGTANEPETR</sequence>
<keyword evidence="1" id="KW-0812">Transmembrane</keyword>
<feature type="transmembrane region" description="Helical" evidence="1">
    <location>
        <begin position="34"/>
        <end position="53"/>
    </location>
</feature>
<keyword evidence="3" id="KW-1185">Reference proteome</keyword>
<evidence type="ECO:0000256" key="1">
    <source>
        <dbReference type="SAM" id="Phobius"/>
    </source>
</evidence>
<comment type="caution">
    <text evidence="2">The sequence shown here is derived from an EMBL/GenBank/DDBJ whole genome shotgun (WGS) entry which is preliminary data.</text>
</comment>
<dbReference type="EMBL" id="AYSF01000061">
    <property type="protein sequence ID" value="ESU71547.1"/>
    <property type="molecule type" value="Genomic_DNA"/>
</dbReference>
<evidence type="ECO:0000313" key="3">
    <source>
        <dbReference type="Proteomes" id="UP000018339"/>
    </source>
</evidence>
<keyword evidence="1" id="KW-1133">Transmembrane helix</keyword>
<reference evidence="2 3" key="1">
    <citation type="journal article" date="2014" name="Genome Announc.">
        <title>Draft Genome Sequence of Geobacillus thermopakistaniensis Strain MAS1.</title>
        <authorList>
            <person name="Siddiqui M.A."/>
            <person name="Rashid N."/>
            <person name="Ayyampalayam S."/>
            <person name="Whitman W.B."/>
        </authorList>
    </citation>
    <scope>NUCLEOTIDE SEQUENCE [LARGE SCALE GENOMIC DNA]</scope>
    <source>
        <strain evidence="2 3">MAS1</strain>
    </source>
</reference>
<keyword evidence="1" id="KW-0472">Membrane</keyword>
<name>A0A7U9P5F8_GEOTM</name>
<evidence type="ECO:0000313" key="2">
    <source>
        <dbReference type="EMBL" id="ESU71547.1"/>
    </source>
</evidence>
<dbReference type="Proteomes" id="UP000018339">
    <property type="component" value="Unassembled WGS sequence"/>
</dbReference>
<feature type="transmembrane region" description="Helical" evidence="1">
    <location>
        <begin position="165"/>
        <end position="182"/>
    </location>
</feature>
<dbReference type="AlphaFoldDB" id="A0A7U9P5F8"/>
<accession>A0A7U9P5F8</accession>
<dbReference type="RefSeq" id="WP_023634192.1">
    <property type="nucleotide sequence ID" value="NZ_AYSF01000061.1"/>
</dbReference>
<organism evidence="2 3">
    <name type="scientific">Geobacillus thermopakistaniensis (strain MAS1)</name>
    <dbReference type="NCBI Taxonomy" id="1408282"/>
    <lineage>
        <taxon>Bacteria</taxon>
        <taxon>Bacillati</taxon>
        <taxon>Bacillota</taxon>
        <taxon>Bacilli</taxon>
        <taxon>Bacillales</taxon>
        <taxon>Anoxybacillaceae</taxon>
        <taxon>Geobacillus</taxon>
    </lineage>
</organism>
<feature type="transmembrane region" description="Helical" evidence="1">
    <location>
        <begin position="126"/>
        <end position="145"/>
    </location>
</feature>
<feature type="transmembrane region" description="Helical" evidence="1">
    <location>
        <begin position="95"/>
        <end position="114"/>
    </location>
</feature>
<protein>
    <submittedName>
        <fullName evidence="2">Membrane protein</fullName>
    </submittedName>
</protein>